<protein>
    <submittedName>
        <fullName evidence="2">GNAT family acetyltransferase</fullName>
    </submittedName>
</protein>
<keyword evidence="2" id="KW-0808">Transferase</keyword>
<dbReference type="AlphaFoldDB" id="A0A069N9Z8"/>
<sequence>MPIESDRLILRPWKDADRQPFADMSADGGVMEHLLPLNAHDAYHTWIDRQIENQQKHRMCFWAVEAKQDGAFVGAVGLLPVTYEAHFTPAVEVGWRIARPFWGLGYAPEAAEAAIRFGFESLQLSEIVSNAGVANEKSMRVMSKLGMLRDLNGDFDHPLVPEGNALRRQVLYRLTRSRWLAQSAAPRA</sequence>
<dbReference type="EMBL" id="JFHE01000084">
    <property type="protein sequence ID" value="KDR25145.1"/>
    <property type="molecule type" value="Genomic_DNA"/>
</dbReference>
<name>A0A069N9Z8_9BURK</name>
<dbReference type="PANTHER" id="PTHR43792">
    <property type="entry name" value="GNAT FAMILY, PUTATIVE (AFU_ORTHOLOGUE AFUA_3G00765)-RELATED-RELATED"/>
    <property type="match status" value="1"/>
</dbReference>
<organism evidence="2 3">
    <name type="scientific">Caballeronia grimmiae</name>
    <dbReference type="NCBI Taxonomy" id="1071679"/>
    <lineage>
        <taxon>Bacteria</taxon>
        <taxon>Pseudomonadati</taxon>
        <taxon>Pseudomonadota</taxon>
        <taxon>Betaproteobacteria</taxon>
        <taxon>Burkholderiales</taxon>
        <taxon>Burkholderiaceae</taxon>
        <taxon>Caballeronia</taxon>
    </lineage>
</organism>
<dbReference type="PANTHER" id="PTHR43792:SF1">
    <property type="entry name" value="N-ACETYLTRANSFERASE DOMAIN-CONTAINING PROTEIN"/>
    <property type="match status" value="1"/>
</dbReference>
<dbReference type="InterPro" id="IPR051531">
    <property type="entry name" value="N-acetyltransferase"/>
</dbReference>
<dbReference type="InterPro" id="IPR016181">
    <property type="entry name" value="Acyl_CoA_acyltransferase"/>
</dbReference>
<dbReference type="Pfam" id="PF13302">
    <property type="entry name" value="Acetyltransf_3"/>
    <property type="match status" value="1"/>
</dbReference>
<evidence type="ECO:0000313" key="2">
    <source>
        <dbReference type="EMBL" id="KDR25145.1"/>
    </source>
</evidence>
<evidence type="ECO:0000259" key="1">
    <source>
        <dbReference type="PROSITE" id="PS51186"/>
    </source>
</evidence>
<comment type="caution">
    <text evidence="2">The sequence shown here is derived from an EMBL/GenBank/DDBJ whole genome shotgun (WGS) entry which is preliminary data.</text>
</comment>
<dbReference type="Proteomes" id="UP000027439">
    <property type="component" value="Unassembled WGS sequence"/>
</dbReference>
<dbReference type="STRING" id="1071679.BG57_31930"/>
<dbReference type="eggNOG" id="COG1670">
    <property type="taxonomic scope" value="Bacteria"/>
</dbReference>
<dbReference type="GO" id="GO:0016747">
    <property type="term" value="F:acyltransferase activity, transferring groups other than amino-acyl groups"/>
    <property type="evidence" value="ECO:0007669"/>
    <property type="project" value="InterPro"/>
</dbReference>
<accession>A0A069N9Z8</accession>
<dbReference type="PROSITE" id="PS51186">
    <property type="entry name" value="GNAT"/>
    <property type="match status" value="1"/>
</dbReference>
<proteinExistence type="predicted"/>
<evidence type="ECO:0000313" key="3">
    <source>
        <dbReference type="Proteomes" id="UP000027439"/>
    </source>
</evidence>
<dbReference type="SUPFAM" id="SSF55729">
    <property type="entry name" value="Acyl-CoA N-acyltransferases (Nat)"/>
    <property type="match status" value="1"/>
</dbReference>
<dbReference type="Gene3D" id="3.40.630.30">
    <property type="match status" value="1"/>
</dbReference>
<reference evidence="2 3" key="1">
    <citation type="submission" date="2014-03" db="EMBL/GenBank/DDBJ databases">
        <title>Draft Genome Sequences of Four Burkholderia Strains.</title>
        <authorList>
            <person name="Liu X.Y."/>
            <person name="Li C.X."/>
            <person name="Xu J.H."/>
        </authorList>
    </citation>
    <scope>NUCLEOTIDE SEQUENCE [LARGE SCALE GENOMIC DNA]</scope>
    <source>
        <strain evidence="2 3">R27</strain>
    </source>
</reference>
<dbReference type="InterPro" id="IPR000182">
    <property type="entry name" value="GNAT_dom"/>
</dbReference>
<gene>
    <name evidence="2" type="ORF">BG57_31930</name>
</gene>
<dbReference type="RefSeq" id="WP_035970928.1">
    <property type="nucleotide sequence ID" value="NZ_BMEG01000026.1"/>
</dbReference>
<feature type="domain" description="N-acetyltransferase" evidence="1">
    <location>
        <begin position="8"/>
        <end position="177"/>
    </location>
</feature>
<dbReference type="OrthoDB" id="9801656at2"/>